<protein>
    <submittedName>
        <fullName evidence="1">Uncharacterized protein</fullName>
    </submittedName>
</protein>
<name>A0AAW9CZB2_BURTH</name>
<reference evidence="1" key="1">
    <citation type="submission" date="2018-08" db="EMBL/GenBank/DDBJ databases">
        <title>Identification of Burkholderia cepacia strains that express a Burkholderia pseudomallei-like capsular polysaccharide.</title>
        <authorList>
            <person name="Burtnick M.N."/>
            <person name="Vongsouvath M."/>
            <person name="Newton P."/>
            <person name="Wuthiekanun V."/>
            <person name="Limmathurotsakul D."/>
            <person name="Brett P.J."/>
            <person name="Chantratita N."/>
            <person name="Dance D.A."/>
        </authorList>
    </citation>
    <scope>NUCLEOTIDE SEQUENCE</scope>
    <source>
        <strain evidence="1">SBXCC001</strain>
    </source>
</reference>
<dbReference type="EMBL" id="QXCT01000002">
    <property type="protein sequence ID" value="MDW9255477.1"/>
    <property type="molecule type" value="Genomic_DNA"/>
</dbReference>
<accession>A0AAW9CZB2</accession>
<proteinExistence type="predicted"/>
<evidence type="ECO:0000313" key="1">
    <source>
        <dbReference type="EMBL" id="MDW9255477.1"/>
    </source>
</evidence>
<dbReference type="AlphaFoldDB" id="A0AAW9CZB2"/>
<dbReference type="Proteomes" id="UP001272137">
    <property type="component" value="Unassembled WGS sequence"/>
</dbReference>
<dbReference type="RefSeq" id="WP_187368533.1">
    <property type="nucleotide sequence ID" value="NZ_QXCS01000002.1"/>
</dbReference>
<gene>
    <name evidence="1" type="ORF">C7S16_3186</name>
</gene>
<organism evidence="1 2">
    <name type="scientific">Burkholderia thailandensis</name>
    <dbReference type="NCBI Taxonomy" id="57975"/>
    <lineage>
        <taxon>Bacteria</taxon>
        <taxon>Pseudomonadati</taxon>
        <taxon>Pseudomonadota</taxon>
        <taxon>Betaproteobacteria</taxon>
        <taxon>Burkholderiales</taxon>
        <taxon>Burkholderiaceae</taxon>
        <taxon>Burkholderia</taxon>
        <taxon>pseudomallei group</taxon>
    </lineage>
</organism>
<comment type="caution">
    <text evidence="1">The sequence shown here is derived from an EMBL/GenBank/DDBJ whole genome shotgun (WGS) entry which is preliminary data.</text>
</comment>
<sequence length="50" mass="5394">MISCISAFEAELAPPSVAFAQQSAGSLCAQQMFARRGKRYVREASQTALD</sequence>
<evidence type="ECO:0000313" key="2">
    <source>
        <dbReference type="Proteomes" id="UP001272137"/>
    </source>
</evidence>